<organism evidence="1 2">
    <name type="scientific">Irpex rosettiformis</name>
    <dbReference type="NCBI Taxonomy" id="378272"/>
    <lineage>
        <taxon>Eukaryota</taxon>
        <taxon>Fungi</taxon>
        <taxon>Dikarya</taxon>
        <taxon>Basidiomycota</taxon>
        <taxon>Agaricomycotina</taxon>
        <taxon>Agaricomycetes</taxon>
        <taxon>Polyporales</taxon>
        <taxon>Irpicaceae</taxon>
        <taxon>Irpex</taxon>
    </lineage>
</organism>
<sequence length="104" mass="11737">MGWLQVLRSNTFYTITFLSLVTLALSAHLLSLHLSFTCATMSLVAAIITFVSFPIIIFLDIFQDGTHSPPIVIEITWCIASSVVWLVTSRQRATRYDRLKDFPS</sequence>
<name>A0ACB8TYX9_9APHY</name>
<dbReference type="EMBL" id="MU274919">
    <property type="protein sequence ID" value="KAI0087215.1"/>
    <property type="molecule type" value="Genomic_DNA"/>
</dbReference>
<comment type="caution">
    <text evidence="1">The sequence shown here is derived from an EMBL/GenBank/DDBJ whole genome shotgun (WGS) entry which is preliminary data.</text>
</comment>
<proteinExistence type="predicted"/>
<gene>
    <name evidence="1" type="ORF">BDY19DRAFT_308413</name>
</gene>
<keyword evidence="2" id="KW-1185">Reference proteome</keyword>
<dbReference type="Proteomes" id="UP001055072">
    <property type="component" value="Unassembled WGS sequence"/>
</dbReference>
<reference evidence="1" key="1">
    <citation type="journal article" date="2021" name="Environ. Microbiol.">
        <title>Gene family expansions and transcriptome signatures uncover fungal adaptations to wood decay.</title>
        <authorList>
            <person name="Hage H."/>
            <person name="Miyauchi S."/>
            <person name="Viragh M."/>
            <person name="Drula E."/>
            <person name="Min B."/>
            <person name="Chaduli D."/>
            <person name="Navarro D."/>
            <person name="Favel A."/>
            <person name="Norest M."/>
            <person name="Lesage-Meessen L."/>
            <person name="Balint B."/>
            <person name="Merenyi Z."/>
            <person name="de Eugenio L."/>
            <person name="Morin E."/>
            <person name="Martinez A.T."/>
            <person name="Baldrian P."/>
            <person name="Stursova M."/>
            <person name="Martinez M.J."/>
            <person name="Novotny C."/>
            <person name="Magnuson J.K."/>
            <person name="Spatafora J.W."/>
            <person name="Maurice S."/>
            <person name="Pangilinan J."/>
            <person name="Andreopoulos W."/>
            <person name="LaButti K."/>
            <person name="Hundley H."/>
            <person name="Na H."/>
            <person name="Kuo A."/>
            <person name="Barry K."/>
            <person name="Lipzen A."/>
            <person name="Henrissat B."/>
            <person name="Riley R."/>
            <person name="Ahrendt S."/>
            <person name="Nagy L.G."/>
            <person name="Grigoriev I.V."/>
            <person name="Martin F."/>
            <person name="Rosso M.N."/>
        </authorList>
    </citation>
    <scope>NUCLEOTIDE SEQUENCE</scope>
    <source>
        <strain evidence="1">CBS 384.51</strain>
    </source>
</reference>
<evidence type="ECO:0000313" key="1">
    <source>
        <dbReference type="EMBL" id="KAI0087215.1"/>
    </source>
</evidence>
<accession>A0ACB8TYX9</accession>
<protein>
    <submittedName>
        <fullName evidence="1">Uncharacterized protein</fullName>
    </submittedName>
</protein>
<evidence type="ECO:0000313" key="2">
    <source>
        <dbReference type="Proteomes" id="UP001055072"/>
    </source>
</evidence>